<feature type="transmembrane region" description="Helical" evidence="1">
    <location>
        <begin position="147"/>
        <end position="165"/>
    </location>
</feature>
<feature type="transmembrane region" description="Helical" evidence="1">
    <location>
        <begin position="262"/>
        <end position="286"/>
    </location>
</feature>
<organism evidence="2 3">
    <name type="scientific">Subtercola vilae</name>
    <dbReference type="NCBI Taxonomy" id="2056433"/>
    <lineage>
        <taxon>Bacteria</taxon>
        <taxon>Bacillati</taxon>
        <taxon>Actinomycetota</taxon>
        <taxon>Actinomycetes</taxon>
        <taxon>Micrococcales</taxon>
        <taxon>Microbacteriaceae</taxon>
        <taxon>Subtercola</taxon>
    </lineage>
</organism>
<feature type="transmembrane region" description="Helical" evidence="1">
    <location>
        <begin position="318"/>
        <end position="344"/>
    </location>
</feature>
<evidence type="ECO:0008006" key="4">
    <source>
        <dbReference type="Google" id="ProtNLM"/>
    </source>
</evidence>
<comment type="caution">
    <text evidence="2">The sequence shown here is derived from an EMBL/GenBank/DDBJ whole genome shotgun (WGS) entry which is preliminary data.</text>
</comment>
<accession>A0A4T2BV51</accession>
<evidence type="ECO:0000313" key="2">
    <source>
        <dbReference type="EMBL" id="TIH33676.1"/>
    </source>
</evidence>
<keyword evidence="3" id="KW-1185">Reference proteome</keyword>
<feature type="transmembrane region" description="Helical" evidence="1">
    <location>
        <begin position="171"/>
        <end position="192"/>
    </location>
</feature>
<reference evidence="2 3" key="1">
    <citation type="journal article" date="2019" name="Microorganisms">
        <title>Systematic Affiliation and Genome Analysis of Subtercola vilae DB165(T) with Particular Emphasis on Cold Adaptation of an Isolate from a High-Altitude Cold Volcano Lake.</title>
        <authorList>
            <person name="Villalobos A.S."/>
            <person name="Wiese J."/>
            <person name="Imhoff J.F."/>
            <person name="Dorador C."/>
            <person name="Keller A."/>
            <person name="Hentschel U."/>
        </authorList>
    </citation>
    <scope>NUCLEOTIDE SEQUENCE [LARGE SCALE GENOMIC DNA]</scope>
    <source>
        <strain evidence="2 3">DB165</strain>
    </source>
</reference>
<gene>
    <name evidence="2" type="ORF">D4765_14430</name>
</gene>
<dbReference type="OrthoDB" id="2183194at2"/>
<keyword evidence="1" id="KW-1133">Transmembrane helix</keyword>
<evidence type="ECO:0000256" key="1">
    <source>
        <dbReference type="SAM" id="Phobius"/>
    </source>
</evidence>
<dbReference type="RefSeq" id="WP_136642998.1">
    <property type="nucleotide sequence ID" value="NZ_QYRT01000033.1"/>
</dbReference>
<feature type="transmembrane region" description="Helical" evidence="1">
    <location>
        <begin position="405"/>
        <end position="425"/>
    </location>
</feature>
<dbReference type="AlphaFoldDB" id="A0A4T2BV51"/>
<protein>
    <recommendedName>
        <fullName evidence="4">Phage tail tape measure protein</fullName>
    </recommendedName>
</protein>
<sequence>MANEGATTVGSIKGILDLDRAKWIEAIGLTRRDVAELGQMQPTIRVDANVSEALAAIEAVHVAEAGLGSSNANVTVRGSSAGAVGATAAATAAERAHGRAAAEAAASVALLDREQDAASTSALREAVSQDVVAGASNRAANANQNNAGQITTIIAAVAALVPLASPLAAGAIGIAGALAGMGAAGVLAIFGIKAAMAEGSAEGVAYSSSLKTLKSDFNTLAQTSAVQFLSSFQQMTATANNAMPVLNHEISQFSGLLGRTTVNLFSGAVTSLITLNPLLLTAGAYIEGLSAKFRAWTSGGGLEKFTAYAMQNLPTVEAVLGALATAVMHILEALAPMGAVGLTVLGGISNAIASIPVEVLGALISAITWGTLAFKAWVFVTPMVEAISAALTAMGVSADIAIGPIGWVIAGVAALAAVVISLTAANNTATQSQVDYTAAITADTGAIGENVRAKAARALQDAGAFTAAQKLGISTQTLTEATLADGAARQQVTGIIDKARGVLEGSLQTGAKVTASQAAQAVAAGTVRDAMTSQSAAIQTQVQLNQQYAASIQDQTGATQTNAAAARVSVAAYQAAAASMAGMADQTQQTTAKMYLQNDAAGLLKQSLDLLNGKAISYAQAQNQFDSQIASVTSSLQGQNGALKDGAASLDSNTVAGTAARGELLNLTTSAQATAQAFRDQGGSAQDTENKLNDMKRSIVDNAVAHGENRDAVQTYIDKIFAIPTSVPPTKVEVDNAAALAAIQATRDAINSLPASKSIHISTDNTVTYSDARDTAAAGTKAFGGTIERHAAGGTSGGTAYGPGSASSDSIHTLLSAGEEVISNRKGQATTWRPVLKAINAGMPLPSVASSNATGTQSQAPSERPIYMDGTLFGVIRQMANGEAQLVVNKAAAQRQVALSAGLKATALA</sequence>
<name>A0A4T2BV51_9MICO</name>
<proteinExistence type="predicted"/>
<dbReference type="Proteomes" id="UP000306192">
    <property type="component" value="Unassembled WGS sequence"/>
</dbReference>
<feature type="transmembrane region" description="Helical" evidence="1">
    <location>
        <begin position="351"/>
        <end position="370"/>
    </location>
</feature>
<dbReference type="EMBL" id="QYRT01000033">
    <property type="protein sequence ID" value="TIH33676.1"/>
    <property type="molecule type" value="Genomic_DNA"/>
</dbReference>
<keyword evidence="1" id="KW-0472">Membrane</keyword>
<keyword evidence="1" id="KW-0812">Transmembrane</keyword>
<evidence type="ECO:0000313" key="3">
    <source>
        <dbReference type="Proteomes" id="UP000306192"/>
    </source>
</evidence>